<dbReference type="Proteomes" id="UP000177130">
    <property type="component" value="Unassembled WGS sequence"/>
</dbReference>
<comment type="caution">
    <text evidence="1">The sequence shown here is derived from an EMBL/GenBank/DDBJ whole genome shotgun (WGS) entry which is preliminary data.</text>
</comment>
<accession>A0A1G2MKX8</accession>
<name>A0A1G2MKX8_9BACT</name>
<proteinExistence type="predicted"/>
<dbReference type="EMBL" id="MHRK01000009">
    <property type="protein sequence ID" value="OHA24513.1"/>
    <property type="molecule type" value="Genomic_DNA"/>
</dbReference>
<reference evidence="1 2" key="1">
    <citation type="journal article" date="2016" name="Nat. Commun.">
        <title>Thousands of microbial genomes shed light on interconnected biogeochemical processes in an aquifer system.</title>
        <authorList>
            <person name="Anantharaman K."/>
            <person name="Brown C.T."/>
            <person name="Hug L.A."/>
            <person name="Sharon I."/>
            <person name="Castelle C.J."/>
            <person name="Probst A.J."/>
            <person name="Thomas B.C."/>
            <person name="Singh A."/>
            <person name="Wilkins M.J."/>
            <person name="Karaoz U."/>
            <person name="Brodie E.L."/>
            <person name="Williams K.H."/>
            <person name="Hubbard S.S."/>
            <person name="Banfield J.F."/>
        </authorList>
    </citation>
    <scope>NUCLEOTIDE SEQUENCE [LARGE SCALE GENOMIC DNA]</scope>
</reference>
<dbReference type="AlphaFoldDB" id="A0A1G2MKX8"/>
<sequence length="115" mass="13316">MSKDNVEAPAIILKRKFPECSDDDIADLAKVVESLGFDKESTAEFCYFCADKALLVSLRHQPKEHHEAILRRIADVKNIRVTYREVIPIVRQPIYRVSKFKLFLNFMKRIIGYSG</sequence>
<dbReference type="STRING" id="1802306.A3C72_01010"/>
<evidence type="ECO:0000313" key="2">
    <source>
        <dbReference type="Proteomes" id="UP000177130"/>
    </source>
</evidence>
<organism evidence="1 2">
    <name type="scientific">Candidatus Taylorbacteria bacterium RIFCSPHIGHO2_02_FULL_43_32b</name>
    <dbReference type="NCBI Taxonomy" id="1802306"/>
    <lineage>
        <taxon>Bacteria</taxon>
        <taxon>Candidatus Tayloriibacteriota</taxon>
    </lineage>
</organism>
<gene>
    <name evidence="1" type="ORF">A3C72_01010</name>
</gene>
<evidence type="ECO:0000313" key="1">
    <source>
        <dbReference type="EMBL" id="OHA24513.1"/>
    </source>
</evidence>
<protein>
    <submittedName>
        <fullName evidence="1">Uncharacterized protein</fullName>
    </submittedName>
</protein>